<dbReference type="PIRSF" id="PIRSF028561">
    <property type="entry name" value="Ac_Trasf"/>
    <property type="match status" value="1"/>
</dbReference>
<protein>
    <submittedName>
        <fullName evidence="7">Acyltransferase</fullName>
    </submittedName>
</protein>
<evidence type="ECO:0000256" key="2">
    <source>
        <dbReference type="ARBA" id="ARBA00022475"/>
    </source>
</evidence>
<evidence type="ECO:0000256" key="6">
    <source>
        <dbReference type="ARBA" id="ARBA00023315"/>
    </source>
</evidence>
<keyword evidence="4" id="KW-0808">Transferase</keyword>
<dbReference type="GO" id="GO:0016746">
    <property type="term" value="F:acyltransferase activity"/>
    <property type="evidence" value="ECO:0007669"/>
    <property type="project" value="UniProtKB-KW"/>
</dbReference>
<evidence type="ECO:0000256" key="3">
    <source>
        <dbReference type="ARBA" id="ARBA00022519"/>
    </source>
</evidence>
<dbReference type="PANTHER" id="PTHR30606">
    <property type="entry name" value="LIPID A BIOSYNTHESIS LAUROYL ACYLTRANSFERASE"/>
    <property type="match status" value="1"/>
</dbReference>
<gene>
    <name evidence="7" type="ORF">ISS97_03110</name>
</gene>
<dbReference type="Pfam" id="PF03279">
    <property type="entry name" value="Lip_A_acyltrans"/>
    <property type="match status" value="1"/>
</dbReference>
<evidence type="ECO:0000256" key="4">
    <source>
        <dbReference type="ARBA" id="ARBA00022679"/>
    </source>
</evidence>
<name>A0ABW8K010_9GAMM</name>
<accession>A0ABW8K010</accession>
<dbReference type="Proteomes" id="UP001620408">
    <property type="component" value="Unassembled WGS sequence"/>
</dbReference>
<sequence>MSAHWQSRPEGGGRFALWLIRSIGLYGGRRFGRLFLYPITLYFFLRRKPEREASRQYLEKVLPRPVTTWQVMKHIHCFAATMLDRVFLLAHGERDFQIETEGLELLVERIEQGRGVLLFGSHQGSFEALRALASRQPDVSLRVLLDKQKTPALTELLEALAPGIGDKVIDASKDGATMVLQMAEACAQGAMVALLADRGREHEVLRRAELLGQPAPFPVGPWLLAHTLQVPVVLCFGLYLGGNRYRLIFEPFAERVDIPRHDRAPALDAVIGRYAQRVEHYIHVAPYNWFNFYDFWQQDLHAPVRPEPAVAGERIGN</sequence>
<reference evidence="7 8" key="1">
    <citation type="submission" date="2020-10" db="EMBL/GenBank/DDBJ databases">
        <title>Phylogeny of dyella-like bacteria.</title>
        <authorList>
            <person name="Fu J."/>
        </authorList>
    </citation>
    <scope>NUCLEOTIDE SEQUENCE [LARGE SCALE GENOMIC DNA]</scope>
    <source>
        <strain evidence="7 8">BB4</strain>
    </source>
</reference>
<comment type="subcellular location">
    <subcellularLocation>
        <location evidence="1">Cell inner membrane</location>
    </subcellularLocation>
</comment>
<evidence type="ECO:0000256" key="5">
    <source>
        <dbReference type="ARBA" id="ARBA00023136"/>
    </source>
</evidence>
<dbReference type="RefSeq" id="WP_379984892.1">
    <property type="nucleotide sequence ID" value="NZ_JADIKD010000006.1"/>
</dbReference>
<dbReference type="EMBL" id="JADIKD010000006">
    <property type="protein sequence ID" value="MFK2916240.1"/>
    <property type="molecule type" value="Genomic_DNA"/>
</dbReference>
<dbReference type="PANTHER" id="PTHR30606:SF9">
    <property type="entry name" value="LIPID A BIOSYNTHESIS LAUROYLTRANSFERASE"/>
    <property type="match status" value="1"/>
</dbReference>
<dbReference type="InterPro" id="IPR004960">
    <property type="entry name" value="LipA_acyltrans"/>
</dbReference>
<comment type="caution">
    <text evidence="7">The sequence shown here is derived from an EMBL/GenBank/DDBJ whole genome shotgun (WGS) entry which is preliminary data.</text>
</comment>
<dbReference type="InterPro" id="IPR014548">
    <property type="entry name" value="Ac_Trasf"/>
</dbReference>
<keyword evidence="2" id="KW-1003">Cell membrane</keyword>
<keyword evidence="5" id="KW-0472">Membrane</keyword>
<keyword evidence="8" id="KW-1185">Reference proteome</keyword>
<dbReference type="CDD" id="cd07984">
    <property type="entry name" value="LPLAT_LABLAT-like"/>
    <property type="match status" value="1"/>
</dbReference>
<keyword evidence="6 7" id="KW-0012">Acyltransferase</keyword>
<proteinExistence type="predicted"/>
<evidence type="ECO:0000313" key="7">
    <source>
        <dbReference type="EMBL" id="MFK2916240.1"/>
    </source>
</evidence>
<evidence type="ECO:0000313" key="8">
    <source>
        <dbReference type="Proteomes" id="UP001620408"/>
    </source>
</evidence>
<organism evidence="7 8">
    <name type="scientific">Dyella koreensis</name>
    <dbReference type="NCBI Taxonomy" id="311235"/>
    <lineage>
        <taxon>Bacteria</taxon>
        <taxon>Pseudomonadati</taxon>
        <taxon>Pseudomonadota</taxon>
        <taxon>Gammaproteobacteria</taxon>
        <taxon>Lysobacterales</taxon>
        <taxon>Rhodanobacteraceae</taxon>
        <taxon>Dyella</taxon>
    </lineage>
</organism>
<keyword evidence="3" id="KW-0997">Cell inner membrane</keyword>
<evidence type="ECO:0000256" key="1">
    <source>
        <dbReference type="ARBA" id="ARBA00004533"/>
    </source>
</evidence>